<feature type="domain" description="Integrase catalytic" evidence="1">
    <location>
        <begin position="100"/>
        <end position="168"/>
    </location>
</feature>
<dbReference type="EMBL" id="BGPR01000398">
    <property type="protein sequence ID" value="GBM18092.1"/>
    <property type="molecule type" value="Genomic_DNA"/>
</dbReference>
<dbReference type="GO" id="GO:0015074">
    <property type="term" value="P:DNA integration"/>
    <property type="evidence" value="ECO:0007669"/>
    <property type="project" value="InterPro"/>
</dbReference>
<evidence type="ECO:0000259" key="1">
    <source>
        <dbReference type="PROSITE" id="PS50994"/>
    </source>
</evidence>
<name>A0A4Y2DMS5_ARAVE</name>
<dbReference type="Proteomes" id="UP000499080">
    <property type="component" value="Unassembled WGS sequence"/>
</dbReference>
<reference evidence="2 3" key="1">
    <citation type="journal article" date="2019" name="Sci. Rep.">
        <title>Orb-weaving spider Araneus ventricosus genome elucidates the spidroin gene catalogue.</title>
        <authorList>
            <person name="Kono N."/>
            <person name="Nakamura H."/>
            <person name="Ohtoshi R."/>
            <person name="Moran D.A.P."/>
            <person name="Shinohara A."/>
            <person name="Yoshida Y."/>
            <person name="Fujiwara M."/>
            <person name="Mori M."/>
            <person name="Tomita M."/>
            <person name="Arakawa K."/>
        </authorList>
    </citation>
    <scope>NUCLEOTIDE SEQUENCE [LARGE SCALE GENOMIC DNA]</scope>
</reference>
<protein>
    <recommendedName>
        <fullName evidence="1">Integrase catalytic domain-containing protein</fullName>
    </recommendedName>
</protein>
<dbReference type="PANTHER" id="PTHR37984:SF12">
    <property type="entry name" value="RIBONUCLEASE H"/>
    <property type="match status" value="1"/>
</dbReference>
<organism evidence="2 3">
    <name type="scientific">Araneus ventricosus</name>
    <name type="common">Orbweaver spider</name>
    <name type="synonym">Epeira ventricosa</name>
    <dbReference type="NCBI Taxonomy" id="182803"/>
    <lineage>
        <taxon>Eukaryota</taxon>
        <taxon>Metazoa</taxon>
        <taxon>Ecdysozoa</taxon>
        <taxon>Arthropoda</taxon>
        <taxon>Chelicerata</taxon>
        <taxon>Arachnida</taxon>
        <taxon>Araneae</taxon>
        <taxon>Araneomorphae</taxon>
        <taxon>Entelegynae</taxon>
        <taxon>Araneoidea</taxon>
        <taxon>Araneidae</taxon>
        <taxon>Araneus</taxon>
    </lineage>
</organism>
<evidence type="ECO:0000313" key="2">
    <source>
        <dbReference type="EMBL" id="GBM18092.1"/>
    </source>
</evidence>
<dbReference type="InterPro" id="IPR012337">
    <property type="entry name" value="RNaseH-like_sf"/>
</dbReference>
<keyword evidence="3" id="KW-1185">Reference proteome</keyword>
<dbReference type="InterPro" id="IPR050951">
    <property type="entry name" value="Retrovirus_Pol_polyprotein"/>
</dbReference>
<dbReference type="PANTHER" id="PTHR37984">
    <property type="entry name" value="PROTEIN CBG26694"/>
    <property type="match status" value="1"/>
</dbReference>
<comment type="caution">
    <text evidence="2">The sequence shown here is derived from an EMBL/GenBank/DDBJ whole genome shotgun (WGS) entry which is preliminary data.</text>
</comment>
<dbReference type="SUPFAM" id="SSF53098">
    <property type="entry name" value="Ribonuclease H-like"/>
    <property type="match status" value="1"/>
</dbReference>
<dbReference type="AlphaFoldDB" id="A0A4Y2DMS5"/>
<proteinExistence type="predicted"/>
<gene>
    <name evidence="2" type="ORF">AVEN_75516_1</name>
</gene>
<dbReference type="GO" id="GO:0003676">
    <property type="term" value="F:nucleic acid binding"/>
    <property type="evidence" value="ECO:0007669"/>
    <property type="project" value="InterPro"/>
</dbReference>
<evidence type="ECO:0000313" key="3">
    <source>
        <dbReference type="Proteomes" id="UP000499080"/>
    </source>
</evidence>
<sequence length="168" mass="18913">MHDLLAQSIFSSQRLAGRVVRTTGLGSDISGVRIRGCLRTLFLLYFAMSLTWQACDKFDAWCLTRLLSFVSSLHSCRVKFVASLQICRASLLQTKIAIWVATKPWSRVYIDFAGPFQGQMFFLLVNSFSKWLEVKRLSSATSSATIRVMREMFATHGIPDLVAYDNGS</sequence>
<dbReference type="InterPro" id="IPR036397">
    <property type="entry name" value="RNaseH_sf"/>
</dbReference>
<dbReference type="InterPro" id="IPR001584">
    <property type="entry name" value="Integrase_cat-core"/>
</dbReference>
<accession>A0A4Y2DMS5</accession>
<dbReference type="PROSITE" id="PS50994">
    <property type="entry name" value="INTEGRASE"/>
    <property type="match status" value="1"/>
</dbReference>
<dbReference type="Gene3D" id="3.30.420.10">
    <property type="entry name" value="Ribonuclease H-like superfamily/Ribonuclease H"/>
    <property type="match status" value="1"/>
</dbReference>